<feature type="signal peptide" evidence="1">
    <location>
        <begin position="1"/>
        <end position="20"/>
    </location>
</feature>
<evidence type="ECO:0000313" key="2">
    <source>
        <dbReference type="EMBL" id="TFW31124.1"/>
    </source>
</evidence>
<gene>
    <name evidence="2" type="ORF">E4O92_14575</name>
</gene>
<name>A0A4Y9SXH8_9BURK</name>
<sequence length="122" mass="13602">MKRSFTLALSAITTLTLAYAAEKSEWWQYKAFKGAYLIYSNQLGEERPPTASDRKISFAVSGPLAKEMFDSMYPDVKVACSLDKDFHQRIKGNISCVHDRDGYTCHFGFNLRTGASISGATC</sequence>
<dbReference type="OrthoDB" id="8704355at2"/>
<keyword evidence="1" id="KW-0732">Signal</keyword>
<organism evidence="2 3">
    <name type="scientific">Massilia horti</name>
    <dbReference type="NCBI Taxonomy" id="2562153"/>
    <lineage>
        <taxon>Bacteria</taxon>
        <taxon>Pseudomonadati</taxon>
        <taxon>Pseudomonadota</taxon>
        <taxon>Betaproteobacteria</taxon>
        <taxon>Burkholderiales</taxon>
        <taxon>Oxalobacteraceae</taxon>
        <taxon>Telluria group</taxon>
        <taxon>Massilia</taxon>
    </lineage>
</organism>
<evidence type="ECO:0000256" key="1">
    <source>
        <dbReference type="SAM" id="SignalP"/>
    </source>
</evidence>
<dbReference type="Proteomes" id="UP000297258">
    <property type="component" value="Unassembled WGS sequence"/>
</dbReference>
<comment type="caution">
    <text evidence="2">The sequence shown here is derived from an EMBL/GenBank/DDBJ whole genome shotgun (WGS) entry which is preliminary data.</text>
</comment>
<proteinExistence type="predicted"/>
<accession>A0A4Y9SXH8</accession>
<dbReference type="RefSeq" id="WP_135190462.1">
    <property type="nucleotide sequence ID" value="NZ_SPUM01000100.1"/>
</dbReference>
<protein>
    <submittedName>
        <fullName evidence="2">Uncharacterized protein</fullName>
    </submittedName>
</protein>
<feature type="chain" id="PRO_5021388856" evidence="1">
    <location>
        <begin position="21"/>
        <end position="122"/>
    </location>
</feature>
<keyword evidence="3" id="KW-1185">Reference proteome</keyword>
<evidence type="ECO:0000313" key="3">
    <source>
        <dbReference type="Proteomes" id="UP000297258"/>
    </source>
</evidence>
<dbReference type="AlphaFoldDB" id="A0A4Y9SXH8"/>
<dbReference type="EMBL" id="SPUM01000100">
    <property type="protein sequence ID" value="TFW31124.1"/>
    <property type="molecule type" value="Genomic_DNA"/>
</dbReference>
<reference evidence="2 3" key="1">
    <citation type="submission" date="2019-03" db="EMBL/GenBank/DDBJ databases">
        <title>Draft genome of Massilia hortus sp. nov., a novel bacterial species of the Oxalobacteraceae family.</title>
        <authorList>
            <person name="Peta V."/>
            <person name="Raths R."/>
            <person name="Bucking H."/>
        </authorList>
    </citation>
    <scope>NUCLEOTIDE SEQUENCE [LARGE SCALE GENOMIC DNA]</scope>
    <source>
        <strain evidence="2 3">ONC3</strain>
    </source>
</reference>